<sequence length="331" mass="36677">MTIIETLDNPIICDMTLPWFTDHMVDQDITLPRFKKAGVDFVSLTVSVPENSLNSTIRHIARVKDHIAARPDTLSFATTADEIMAAKQKGLLAVGFHFQGTEPFDGSVELVELFAELGVRHVLLAYNQKNLVGDGCVERTDAGLSRYGIRLIEAMNRAAMIVDGSHTGYRTSMEAIEICARPFIFSHSNAHALVPHYRNIKDDQIKACARTGGIIGINGVNEFLGETKATTEAMFRHVDYIANLVGPQHVGIGLDYVKDYDAIWGWMQDNPDLWPDNDGAAPIYPDHAQPEQILELAAMLLKSGYSPAHVRGILGENYLRVLRQHQRPTSA</sequence>
<evidence type="ECO:0000313" key="1">
    <source>
        <dbReference type="EMBL" id="MBK1871338.1"/>
    </source>
</evidence>
<protein>
    <submittedName>
        <fullName evidence="1">Membrane dipeptidase</fullName>
    </submittedName>
</protein>
<gene>
    <name evidence="1" type="ORF">JHL16_33535</name>
</gene>
<dbReference type="Proteomes" id="UP000616151">
    <property type="component" value="Unassembled WGS sequence"/>
</dbReference>
<organism evidence="1 2">
    <name type="scientific">Taklimakanibacter albus</name>
    <dbReference type="NCBI Taxonomy" id="2800327"/>
    <lineage>
        <taxon>Bacteria</taxon>
        <taxon>Pseudomonadati</taxon>
        <taxon>Pseudomonadota</taxon>
        <taxon>Alphaproteobacteria</taxon>
        <taxon>Hyphomicrobiales</taxon>
        <taxon>Aestuariivirgaceae</taxon>
        <taxon>Taklimakanibacter</taxon>
    </lineage>
</organism>
<accession>A0ACC5RFH2</accession>
<evidence type="ECO:0000313" key="2">
    <source>
        <dbReference type="Proteomes" id="UP000616151"/>
    </source>
</evidence>
<keyword evidence="2" id="KW-1185">Reference proteome</keyword>
<comment type="caution">
    <text evidence="1">The sequence shown here is derived from an EMBL/GenBank/DDBJ whole genome shotgun (WGS) entry which is preliminary data.</text>
</comment>
<name>A0ACC5RFH2_9HYPH</name>
<reference evidence="1" key="1">
    <citation type="submission" date="2021-01" db="EMBL/GenBank/DDBJ databases">
        <authorList>
            <person name="Sun Q."/>
        </authorList>
    </citation>
    <scope>NUCLEOTIDE SEQUENCE</scope>
    <source>
        <strain evidence="1">YIM B02566</strain>
    </source>
</reference>
<dbReference type="EMBL" id="JAENHL010000008">
    <property type="protein sequence ID" value="MBK1871338.1"/>
    <property type="molecule type" value="Genomic_DNA"/>
</dbReference>
<proteinExistence type="predicted"/>